<gene>
    <name evidence="12" type="ordered locus">Tbd_1273</name>
</gene>
<dbReference type="InterPro" id="IPR027417">
    <property type="entry name" value="P-loop_NTPase"/>
</dbReference>
<evidence type="ECO:0000256" key="1">
    <source>
        <dbReference type="ARBA" id="ARBA00004651"/>
    </source>
</evidence>
<feature type="transmembrane region" description="Helical" evidence="9">
    <location>
        <begin position="309"/>
        <end position="330"/>
    </location>
</feature>
<evidence type="ECO:0000313" key="12">
    <source>
        <dbReference type="EMBL" id="AAZ97226.1"/>
    </source>
</evidence>
<feature type="domain" description="ABC transporter" evidence="10">
    <location>
        <begin position="379"/>
        <end position="613"/>
    </location>
</feature>
<dbReference type="PANTHER" id="PTHR24221:SF402">
    <property type="entry name" value="IRON-SULFUR CLUSTERS TRANSPORTER ABCB7, MITOCHONDRIAL"/>
    <property type="match status" value="1"/>
</dbReference>
<dbReference type="PROSITE" id="PS50893">
    <property type="entry name" value="ABC_TRANSPORTER_2"/>
    <property type="match status" value="1"/>
</dbReference>
<dbReference type="STRING" id="292415.Tbd_1273"/>
<dbReference type="InterPro" id="IPR003439">
    <property type="entry name" value="ABC_transporter-like_ATP-bd"/>
</dbReference>
<keyword evidence="13" id="KW-1185">Reference proteome</keyword>
<keyword evidence="3" id="KW-1003">Cell membrane</keyword>
<feature type="transmembrane region" description="Helical" evidence="9">
    <location>
        <begin position="172"/>
        <end position="194"/>
    </location>
</feature>
<dbReference type="GO" id="GO:0016887">
    <property type="term" value="F:ATP hydrolysis activity"/>
    <property type="evidence" value="ECO:0007669"/>
    <property type="project" value="InterPro"/>
</dbReference>
<dbReference type="Gene3D" id="1.20.1560.10">
    <property type="entry name" value="ABC transporter type 1, transmembrane domain"/>
    <property type="match status" value="1"/>
</dbReference>
<protein>
    <submittedName>
        <fullName evidence="12">ABC-type transport system ATPase</fullName>
    </submittedName>
</protein>
<dbReference type="InterPro" id="IPR011527">
    <property type="entry name" value="ABC1_TM_dom"/>
</dbReference>
<dbReference type="GO" id="GO:0005886">
    <property type="term" value="C:plasma membrane"/>
    <property type="evidence" value="ECO:0007669"/>
    <property type="project" value="UniProtKB-SubCell"/>
</dbReference>
<evidence type="ECO:0000259" key="10">
    <source>
        <dbReference type="PROSITE" id="PS50893"/>
    </source>
</evidence>
<evidence type="ECO:0000256" key="4">
    <source>
        <dbReference type="ARBA" id="ARBA00022692"/>
    </source>
</evidence>
<comment type="subcellular location">
    <subcellularLocation>
        <location evidence="1">Cell membrane</location>
        <topology evidence="1">Multi-pass membrane protein</topology>
    </subcellularLocation>
</comment>
<evidence type="ECO:0000313" key="13">
    <source>
        <dbReference type="Proteomes" id="UP000008291"/>
    </source>
</evidence>
<dbReference type="CDD" id="cd03253">
    <property type="entry name" value="ABCC_ATM1_transporter"/>
    <property type="match status" value="1"/>
</dbReference>
<evidence type="ECO:0000256" key="9">
    <source>
        <dbReference type="SAM" id="Phobius"/>
    </source>
</evidence>
<keyword evidence="7 9" id="KW-1133">Transmembrane helix</keyword>
<reference evidence="12 13" key="1">
    <citation type="journal article" date="2006" name="J. Bacteriol.">
        <title>The genome sequence of the obligately chemolithoautotrophic, facultatively anaerobic bacterium Thiobacillus denitrificans.</title>
        <authorList>
            <person name="Beller H.R."/>
            <person name="Chain P.S."/>
            <person name="Letain T.E."/>
            <person name="Chakicherla A."/>
            <person name="Larimer F.W."/>
            <person name="Richardson P.M."/>
            <person name="Coleman M.A."/>
            <person name="Wood A.P."/>
            <person name="Kelly D.P."/>
        </authorList>
    </citation>
    <scope>NUCLEOTIDE SEQUENCE [LARGE SCALE GENOMIC DNA]</scope>
    <source>
        <strain evidence="12 13">ATCC 25259</strain>
    </source>
</reference>
<evidence type="ECO:0000256" key="2">
    <source>
        <dbReference type="ARBA" id="ARBA00022448"/>
    </source>
</evidence>
<feature type="domain" description="ABC transmembrane type-1" evidence="11">
    <location>
        <begin position="61"/>
        <end position="345"/>
    </location>
</feature>
<keyword evidence="2" id="KW-0813">Transport</keyword>
<accession>Q3SJD8</accession>
<dbReference type="AlphaFoldDB" id="Q3SJD8"/>
<evidence type="ECO:0000259" key="11">
    <source>
        <dbReference type="PROSITE" id="PS50929"/>
    </source>
</evidence>
<organism evidence="12 13">
    <name type="scientific">Thiobacillus denitrificans (strain ATCC 25259 / T1)</name>
    <dbReference type="NCBI Taxonomy" id="292415"/>
    <lineage>
        <taxon>Bacteria</taxon>
        <taxon>Pseudomonadati</taxon>
        <taxon>Pseudomonadota</taxon>
        <taxon>Betaproteobacteria</taxon>
        <taxon>Nitrosomonadales</taxon>
        <taxon>Thiobacillaceae</taxon>
        <taxon>Thiobacillus</taxon>
    </lineage>
</organism>
<dbReference type="SUPFAM" id="SSF90123">
    <property type="entry name" value="ABC transporter transmembrane region"/>
    <property type="match status" value="1"/>
</dbReference>
<dbReference type="CDD" id="cd18582">
    <property type="entry name" value="ABC_6TM_ATM1_ABCB7"/>
    <property type="match status" value="1"/>
</dbReference>
<dbReference type="PROSITE" id="PS50929">
    <property type="entry name" value="ABC_TM1F"/>
    <property type="match status" value="1"/>
</dbReference>
<keyword evidence="6" id="KW-0067">ATP-binding</keyword>
<dbReference type="GO" id="GO:0006879">
    <property type="term" value="P:intracellular iron ion homeostasis"/>
    <property type="evidence" value="ECO:0007669"/>
    <property type="project" value="TreeGrafter"/>
</dbReference>
<dbReference type="HOGENOM" id="CLU_000604_84_1_4"/>
<dbReference type="PROSITE" id="PS00211">
    <property type="entry name" value="ABC_TRANSPORTER_1"/>
    <property type="match status" value="1"/>
</dbReference>
<dbReference type="InterPro" id="IPR036640">
    <property type="entry name" value="ABC1_TM_sf"/>
</dbReference>
<evidence type="ECO:0000256" key="6">
    <source>
        <dbReference type="ARBA" id="ARBA00022840"/>
    </source>
</evidence>
<dbReference type="InterPro" id="IPR017871">
    <property type="entry name" value="ABC_transporter-like_CS"/>
</dbReference>
<dbReference type="Pfam" id="PF00664">
    <property type="entry name" value="ABC_membrane"/>
    <property type="match status" value="1"/>
</dbReference>
<keyword evidence="8 9" id="KW-0472">Membrane</keyword>
<dbReference type="FunFam" id="3.40.50.300:FF:000186">
    <property type="entry name" value="ATP-binding cassette sub-family B member 7, mitochondrial"/>
    <property type="match status" value="1"/>
</dbReference>
<feature type="transmembrane region" description="Helical" evidence="9">
    <location>
        <begin position="93"/>
        <end position="111"/>
    </location>
</feature>
<dbReference type="InterPro" id="IPR039421">
    <property type="entry name" value="Type_1_exporter"/>
</dbReference>
<evidence type="ECO:0000256" key="3">
    <source>
        <dbReference type="ARBA" id="ARBA00022475"/>
    </source>
</evidence>
<evidence type="ECO:0000256" key="5">
    <source>
        <dbReference type="ARBA" id="ARBA00022741"/>
    </source>
</evidence>
<dbReference type="Proteomes" id="UP000008291">
    <property type="component" value="Chromosome"/>
</dbReference>
<dbReference type="KEGG" id="tbd:Tbd_1273"/>
<sequence length="622" mass="68448">MPAPASAAHGRKIGKTKDAILTDLMHPAVHSHTAPPPPGEASLRSIGRLFPYLWEFRGRVLVALALLVGAKLASVAVPLVLKEIIDALDKPRPELVLPLAFILAYGLLRFASTTFADLRDVIFAKVTQRAMRRISMAVFDHLHALSLRFHLERQTGGITRDIERGARAVSSLVGYLLFRITPTVLEILMVAGVLFVKLDWVFGLITLVTLAAYIGFTVTITEWRTQFVRRANTLDSEAYGRAIDSLLNYETVKYFGNEKYEARRYDGSLAEWEDMSMKSQRSLGLLNAAQAGVISIGVTLMVLRAANGVVAGTLTLGDLVMVNAFLLQMFQPLSFLGVMYRQIKESITDVERMFGLLGRPREIEDKPDARALDVVAGEVRFDHVNFAYNADRPILRDVSFAIPAGNTVAAVGASGAGKSTLARLLFRFYDIQQGSITIDGQDIRHVTQDSLRAAIGVVPQDTVLFNDSIYYNIAYGRPEASREEVIEAARAAHILAFIESLPQGWDTVVGERGLKLSGGEKQRVAIARTLLKNPAILILDEATSALDTQTEKAIQGELLEIARSRTSLIIAHRLSTVVEADEILVMEGGRIVERGRHPDLLVKNGVYAHMWALQQQAEDETA</sequence>
<feature type="transmembrane region" description="Helical" evidence="9">
    <location>
        <begin position="60"/>
        <end position="81"/>
    </location>
</feature>
<dbReference type="GO" id="GO:0140359">
    <property type="term" value="F:ABC-type transporter activity"/>
    <property type="evidence" value="ECO:0007669"/>
    <property type="project" value="InterPro"/>
</dbReference>
<evidence type="ECO:0000256" key="8">
    <source>
        <dbReference type="ARBA" id="ARBA00023136"/>
    </source>
</evidence>
<keyword evidence="5" id="KW-0547">Nucleotide-binding</keyword>
<dbReference type="eggNOG" id="COG5265">
    <property type="taxonomic scope" value="Bacteria"/>
</dbReference>
<name>Q3SJD8_THIDA</name>
<dbReference type="GO" id="GO:0005524">
    <property type="term" value="F:ATP binding"/>
    <property type="evidence" value="ECO:0007669"/>
    <property type="project" value="UniProtKB-KW"/>
</dbReference>
<keyword evidence="4 9" id="KW-0812">Transmembrane</keyword>
<feature type="transmembrane region" description="Helical" evidence="9">
    <location>
        <begin position="200"/>
        <end position="220"/>
    </location>
</feature>
<dbReference type="InterPro" id="IPR003593">
    <property type="entry name" value="AAA+_ATPase"/>
</dbReference>
<dbReference type="Pfam" id="PF00005">
    <property type="entry name" value="ABC_tran"/>
    <property type="match status" value="1"/>
</dbReference>
<dbReference type="SMART" id="SM00382">
    <property type="entry name" value="AAA"/>
    <property type="match status" value="1"/>
</dbReference>
<dbReference type="PANTHER" id="PTHR24221">
    <property type="entry name" value="ATP-BINDING CASSETTE SUB-FAMILY B"/>
    <property type="match status" value="1"/>
</dbReference>
<dbReference type="SUPFAM" id="SSF52540">
    <property type="entry name" value="P-loop containing nucleoside triphosphate hydrolases"/>
    <property type="match status" value="1"/>
</dbReference>
<dbReference type="Gene3D" id="3.40.50.300">
    <property type="entry name" value="P-loop containing nucleotide triphosphate hydrolases"/>
    <property type="match status" value="1"/>
</dbReference>
<proteinExistence type="predicted"/>
<evidence type="ECO:0000256" key="7">
    <source>
        <dbReference type="ARBA" id="ARBA00022989"/>
    </source>
</evidence>
<dbReference type="EMBL" id="CP000116">
    <property type="protein sequence ID" value="AAZ97226.1"/>
    <property type="molecule type" value="Genomic_DNA"/>
</dbReference>